<evidence type="ECO:0000313" key="2">
    <source>
        <dbReference type="EMBL" id="MCY1713776.1"/>
    </source>
</evidence>
<reference evidence="2 3" key="1">
    <citation type="submission" date="2022-11" db="EMBL/GenBank/DDBJ databases">
        <authorList>
            <person name="Caiyu Z."/>
        </authorList>
    </citation>
    <scope>NUCLEOTIDE SEQUENCE [LARGE SCALE GENOMIC DNA]</scope>
    <source>
        <strain evidence="2 3">YR-4</strain>
    </source>
</reference>
<sequence>MNRRDEANRTICEINACINLLYSSPCDETRNNILNYLGCKVYDLYLINNLDGTLLPTAAMTANALPLSNSRQFTKEELSAFNGKNGNPAYVAVNGTVYDVTNNAAWGAATHFGLSAGNDLTAQFNSCHAGQPILEKLPIVGKMI</sequence>
<organism evidence="2 3">
    <name type="scientific">Caproiciproducens galactitolivorans</name>
    <dbReference type="NCBI Taxonomy" id="642589"/>
    <lineage>
        <taxon>Bacteria</taxon>
        <taxon>Bacillati</taxon>
        <taxon>Bacillota</taxon>
        <taxon>Clostridia</taxon>
        <taxon>Eubacteriales</taxon>
        <taxon>Acutalibacteraceae</taxon>
        <taxon>Caproiciproducens</taxon>
    </lineage>
</organism>
<accession>A0ABT4BSA1</accession>
<evidence type="ECO:0000313" key="3">
    <source>
        <dbReference type="Proteomes" id="UP001082703"/>
    </source>
</evidence>
<dbReference type="RefSeq" id="WP_268057808.1">
    <property type="nucleotide sequence ID" value="NZ_JAPOHA010000005.1"/>
</dbReference>
<dbReference type="InterPro" id="IPR001199">
    <property type="entry name" value="Cyt_B5-like_heme/steroid-bd"/>
</dbReference>
<comment type="caution">
    <text evidence="2">The sequence shown here is derived from an EMBL/GenBank/DDBJ whole genome shotgun (WGS) entry which is preliminary data.</text>
</comment>
<protein>
    <submittedName>
        <fullName evidence="2">Cytochrome B5</fullName>
    </submittedName>
</protein>
<keyword evidence="3" id="KW-1185">Reference proteome</keyword>
<gene>
    <name evidence="2" type="ORF">OUY18_05865</name>
</gene>
<dbReference type="SUPFAM" id="SSF55856">
    <property type="entry name" value="Cytochrome b5-like heme/steroid binding domain"/>
    <property type="match status" value="1"/>
</dbReference>
<evidence type="ECO:0000259" key="1">
    <source>
        <dbReference type="SMART" id="SM01117"/>
    </source>
</evidence>
<dbReference type="Proteomes" id="UP001082703">
    <property type="component" value="Unassembled WGS sequence"/>
</dbReference>
<dbReference type="Gene3D" id="3.10.120.10">
    <property type="entry name" value="Cytochrome b5-like heme/steroid binding domain"/>
    <property type="match status" value="1"/>
</dbReference>
<proteinExistence type="predicted"/>
<dbReference type="EMBL" id="JAPOHA010000005">
    <property type="protein sequence ID" value="MCY1713776.1"/>
    <property type="molecule type" value="Genomic_DNA"/>
</dbReference>
<dbReference type="SMART" id="SM01117">
    <property type="entry name" value="Cyt-b5"/>
    <property type="match status" value="1"/>
</dbReference>
<feature type="domain" description="Cytochrome b5 heme-binding" evidence="1">
    <location>
        <begin position="73"/>
        <end position="144"/>
    </location>
</feature>
<name>A0ABT4BSA1_9FIRM</name>
<dbReference type="Pfam" id="PF00173">
    <property type="entry name" value="Cyt-b5"/>
    <property type="match status" value="1"/>
</dbReference>
<dbReference type="InterPro" id="IPR036400">
    <property type="entry name" value="Cyt_B5-like_heme/steroid_sf"/>
</dbReference>